<dbReference type="Proteomes" id="UP001228044">
    <property type="component" value="Unassembled WGS sequence"/>
</dbReference>
<dbReference type="Gene3D" id="3.40.710.10">
    <property type="entry name" value="DD-peptidase/beta-lactamase superfamily"/>
    <property type="match status" value="1"/>
</dbReference>
<dbReference type="InterPro" id="IPR050491">
    <property type="entry name" value="AmpC-like"/>
</dbReference>
<dbReference type="PANTHER" id="PTHR46825">
    <property type="entry name" value="D-ALANYL-D-ALANINE-CARBOXYPEPTIDASE/ENDOPEPTIDASE AMPH"/>
    <property type="match status" value="1"/>
</dbReference>
<dbReference type="EC" id="3.1.1.103" evidence="4"/>
<keyword evidence="2" id="KW-0732">Signal</keyword>
<dbReference type="GO" id="GO:0016787">
    <property type="term" value="F:hydrolase activity"/>
    <property type="evidence" value="ECO:0007669"/>
    <property type="project" value="UniProtKB-KW"/>
</dbReference>
<keyword evidence="1" id="KW-0472">Membrane</keyword>
<feature type="transmembrane region" description="Helical" evidence="1">
    <location>
        <begin position="551"/>
        <end position="570"/>
    </location>
</feature>
<reference evidence="4 5" key="1">
    <citation type="submission" date="2023-06" db="EMBL/GenBank/DDBJ databases">
        <title>Pelomonas sp. PFR6 16S ribosomal RNA gene Genome sequencing and assembly.</title>
        <authorList>
            <person name="Woo H."/>
        </authorList>
    </citation>
    <scope>NUCLEOTIDE SEQUENCE [LARGE SCALE GENOMIC DNA]</scope>
    <source>
        <strain evidence="4 5">PFR6</strain>
    </source>
</reference>
<protein>
    <submittedName>
        <fullName evidence="4">Serine hydrolase domain-containing protein</fullName>
        <ecNumber evidence="4">3.1.1.103</ecNumber>
    </submittedName>
</protein>
<gene>
    <name evidence="4" type="ORF">QWJ38_17705</name>
</gene>
<evidence type="ECO:0000313" key="5">
    <source>
        <dbReference type="Proteomes" id="UP001228044"/>
    </source>
</evidence>
<feature type="transmembrane region" description="Helical" evidence="1">
    <location>
        <begin position="590"/>
        <end position="612"/>
    </location>
</feature>
<dbReference type="RefSeq" id="WP_290360445.1">
    <property type="nucleotide sequence ID" value="NZ_JAUHHC010000005.1"/>
</dbReference>
<keyword evidence="1" id="KW-0812">Transmembrane</keyword>
<dbReference type="InterPro" id="IPR001466">
    <property type="entry name" value="Beta-lactam-related"/>
</dbReference>
<feature type="transmembrane region" description="Helical" evidence="1">
    <location>
        <begin position="624"/>
        <end position="646"/>
    </location>
</feature>
<keyword evidence="5" id="KW-1185">Reference proteome</keyword>
<sequence>MKLIRLAAAGSLLAIAASVAANPQAATSPASAPATIAAAPQLEAADLAAWLDGRVPYALKSGDIAGAVIVVVKDGKVLLQKGYGYADVAAKTSMDPETTMVRPGSTSKLFTWTAVMQLVQQGKLDLDRNVNDYLDFKIEERFGKPITLRDLMNHRAGFEEGLKDVLAYDPKQAQTTEQYLKQHPRPMLFAPGQVPAYSNYGVALAGYIVQRVSGEPFERYVERHVFQPLGMMHSTMAHPLPERFQKLAAQGYRQASDDKPSPFEFITTAPAGSATMTAADMARFMLAHLQQGSLDSYAMLSPATTALMHSPSQPPGPAGFAVMAHGFFSGTQNGRTVIGHGGDTIVFHTEMNLLPQEGVGIFFSFNSRGKDAAVYGARKELFDGFMDRYFPAPPQAEPPALASAAADAQRIAGRYQSSRRIENGFLSALYLMSQTVITAKSDGTITVPNFMGGSDDFREIAPQRWRKIGGAQELLLSEVDGVKTVIDSENPVSVLQEASFLRSAPLTLTLLSLSVLVLLGTLLIWPIGALLRRADRASSGASPAVQRLRRWQRIAVAVDAVYLLAWLLLIQPVLNTDLAIYNSANDGLIGALQIAGLAPVAAAVVGVGAAWRMQASDASRLSRIWSLLVAAALLGVVWIGVVGQLMSWNLNY</sequence>
<evidence type="ECO:0000259" key="3">
    <source>
        <dbReference type="Pfam" id="PF00144"/>
    </source>
</evidence>
<accession>A0ABT8DUZ6</accession>
<feature type="signal peptide" evidence="2">
    <location>
        <begin position="1"/>
        <end position="20"/>
    </location>
</feature>
<keyword evidence="1" id="KW-1133">Transmembrane helix</keyword>
<keyword evidence="4" id="KW-0378">Hydrolase</keyword>
<feature type="chain" id="PRO_5045133696" evidence="2">
    <location>
        <begin position="21"/>
        <end position="652"/>
    </location>
</feature>
<dbReference type="Pfam" id="PF00144">
    <property type="entry name" value="Beta-lactamase"/>
    <property type="match status" value="1"/>
</dbReference>
<organism evidence="4 5">
    <name type="scientific">Roseateles violae</name>
    <dbReference type="NCBI Taxonomy" id="3058042"/>
    <lineage>
        <taxon>Bacteria</taxon>
        <taxon>Pseudomonadati</taxon>
        <taxon>Pseudomonadota</taxon>
        <taxon>Betaproteobacteria</taxon>
        <taxon>Burkholderiales</taxon>
        <taxon>Sphaerotilaceae</taxon>
        <taxon>Roseateles</taxon>
    </lineage>
</organism>
<feature type="transmembrane region" description="Helical" evidence="1">
    <location>
        <begin position="506"/>
        <end position="531"/>
    </location>
</feature>
<feature type="domain" description="Beta-lactamase-related" evidence="3">
    <location>
        <begin position="59"/>
        <end position="372"/>
    </location>
</feature>
<dbReference type="SUPFAM" id="SSF56601">
    <property type="entry name" value="beta-lactamase/transpeptidase-like"/>
    <property type="match status" value="1"/>
</dbReference>
<name>A0ABT8DUZ6_9BURK</name>
<evidence type="ECO:0000313" key="4">
    <source>
        <dbReference type="EMBL" id="MDN3922130.1"/>
    </source>
</evidence>
<evidence type="ECO:0000256" key="2">
    <source>
        <dbReference type="SAM" id="SignalP"/>
    </source>
</evidence>
<evidence type="ECO:0000256" key="1">
    <source>
        <dbReference type="SAM" id="Phobius"/>
    </source>
</evidence>
<dbReference type="EMBL" id="JAUHHC010000005">
    <property type="protein sequence ID" value="MDN3922130.1"/>
    <property type="molecule type" value="Genomic_DNA"/>
</dbReference>
<dbReference type="PANTHER" id="PTHR46825:SF9">
    <property type="entry name" value="BETA-LACTAMASE-RELATED DOMAIN-CONTAINING PROTEIN"/>
    <property type="match status" value="1"/>
</dbReference>
<dbReference type="InterPro" id="IPR012338">
    <property type="entry name" value="Beta-lactam/transpept-like"/>
</dbReference>
<proteinExistence type="predicted"/>
<comment type="caution">
    <text evidence="4">The sequence shown here is derived from an EMBL/GenBank/DDBJ whole genome shotgun (WGS) entry which is preliminary data.</text>
</comment>